<proteinExistence type="predicted"/>
<dbReference type="SUPFAM" id="SSF51735">
    <property type="entry name" value="NAD(P)-binding Rossmann-fold domains"/>
    <property type="match status" value="1"/>
</dbReference>
<organism evidence="2 3">
    <name type="scientific">Georgenia deserti</name>
    <dbReference type="NCBI Taxonomy" id="2093781"/>
    <lineage>
        <taxon>Bacteria</taxon>
        <taxon>Bacillati</taxon>
        <taxon>Actinomycetota</taxon>
        <taxon>Actinomycetes</taxon>
        <taxon>Micrococcales</taxon>
        <taxon>Bogoriellaceae</taxon>
        <taxon>Georgenia</taxon>
    </lineage>
</organism>
<dbReference type="PANTHER" id="PTHR15020">
    <property type="entry name" value="FLAVIN REDUCTASE-RELATED"/>
    <property type="match status" value="1"/>
</dbReference>
<dbReference type="EMBL" id="JBHUEE010000001">
    <property type="protein sequence ID" value="MFD1716473.1"/>
    <property type="molecule type" value="Genomic_DNA"/>
</dbReference>
<reference evidence="3" key="1">
    <citation type="journal article" date="2019" name="Int. J. Syst. Evol. Microbiol.">
        <title>The Global Catalogue of Microorganisms (GCM) 10K type strain sequencing project: providing services to taxonomists for standard genome sequencing and annotation.</title>
        <authorList>
            <consortium name="The Broad Institute Genomics Platform"/>
            <consortium name="The Broad Institute Genome Sequencing Center for Infectious Disease"/>
            <person name="Wu L."/>
            <person name="Ma J."/>
        </authorList>
    </citation>
    <scope>NUCLEOTIDE SEQUENCE [LARGE SCALE GENOMIC DNA]</scope>
    <source>
        <strain evidence="3">JCM 17130</strain>
    </source>
</reference>
<feature type="domain" description="NAD(P)-binding" evidence="1">
    <location>
        <begin position="7"/>
        <end position="206"/>
    </location>
</feature>
<dbReference type="InterPro" id="IPR016040">
    <property type="entry name" value="NAD(P)-bd_dom"/>
</dbReference>
<dbReference type="Proteomes" id="UP001597277">
    <property type="component" value="Unassembled WGS sequence"/>
</dbReference>
<comment type="caution">
    <text evidence="2">The sequence shown here is derived from an EMBL/GenBank/DDBJ whole genome shotgun (WGS) entry which is preliminary data.</text>
</comment>
<sequence>MRLTLFGASGRTGRQITAQALERGHAVTAVARSRISRDELDGTRPTDAPGSLEVRVLDLADPRTVAGAVSGADAVVCTVGPRGTGPTSVQTDVARTALSAMEATGVRRLVAVSAAGFHTEGDGRFVRGVVKPVLGRVLRHSFADQRAMESLITASGTDWTLMWPPRLTDGPRTAAYRSSMDRNVRGSFSVSRANLAQAVLDALENPATIGRAVAVAD</sequence>
<gene>
    <name evidence="2" type="ORF">ACFSE6_01385</name>
</gene>
<dbReference type="InterPro" id="IPR036291">
    <property type="entry name" value="NAD(P)-bd_dom_sf"/>
</dbReference>
<name>A0ABW4L0W0_9MICO</name>
<evidence type="ECO:0000259" key="1">
    <source>
        <dbReference type="Pfam" id="PF13460"/>
    </source>
</evidence>
<dbReference type="RefSeq" id="WP_388001909.1">
    <property type="nucleotide sequence ID" value="NZ_JBHUEE010000001.1"/>
</dbReference>
<dbReference type="PANTHER" id="PTHR15020:SF50">
    <property type="entry name" value="UPF0659 PROTEIN YMR090W"/>
    <property type="match status" value="1"/>
</dbReference>
<dbReference type="Pfam" id="PF13460">
    <property type="entry name" value="NAD_binding_10"/>
    <property type="match status" value="1"/>
</dbReference>
<accession>A0ABW4L0W0</accession>
<evidence type="ECO:0000313" key="3">
    <source>
        <dbReference type="Proteomes" id="UP001597277"/>
    </source>
</evidence>
<protein>
    <submittedName>
        <fullName evidence="2">NAD(P)-dependent oxidoreductase</fullName>
    </submittedName>
</protein>
<keyword evidence="3" id="KW-1185">Reference proteome</keyword>
<dbReference type="Gene3D" id="3.40.50.720">
    <property type="entry name" value="NAD(P)-binding Rossmann-like Domain"/>
    <property type="match status" value="1"/>
</dbReference>
<evidence type="ECO:0000313" key="2">
    <source>
        <dbReference type="EMBL" id="MFD1716473.1"/>
    </source>
</evidence>